<keyword evidence="4" id="KW-1185">Reference proteome</keyword>
<accession>A0A839GGC3</accession>
<dbReference type="InterPro" id="IPR051532">
    <property type="entry name" value="Ester_Hydrolysis_Enzymes"/>
</dbReference>
<dbReference type="EMBL" id="JACJIQ010000004">
    <property type="protein sequence ID" value="MBA9076643.1"/>
    <property type="molecule type" value="Genomic_DNA"/>
</dbReference>
<dbReference type="Proteomes" id="UP000563094">
    <property type="component" value="Unassembled WGS sequence"/>
</dbReference>
<keyword evidence="1" id="KW-0732">Signal</keyword>
<sequence>MRQLSNFLLLFVSLAFASCQSTDDPLNEALNSPLPASAKFLALGDSYTKAEGITPNGRWTTQLSQLLSQENIEVGEPLVIAESGWTTADLLKRLRSVSIPNDYGMVTLQIGVNNQFQGRSLDEFKNEFKTLLSISTTLAQKNPKNVLVLTIPDWGATPFAAGRNRAQITAQVKAFNDVIKAEAAAKGVAVADVNDLSLLVLQSPDMLAPDQLHYSSKMYLQWAQRALPSAKAIVNE</sequence>
<dbReference type="InterPro" id="IPR013830">
    <property type="entry name" value="SGNH_hydro"/>
</dbReference>
<organism evidence="3 4">
    <name type="scientific">Rufibacter quisquiliarum</name>
    <dbReference type="NCBI Taxonomy" id="1549639"/>
    <lineage>
        <taxon>Bacteria</taxon>
        <taxon>Pseudomonadati</taxon>
        <taxon>Bacteroidota</taxon>
        <taxon>Cytophagia</taxon>
        <taxon>Cytophagales</taxon>
        <taxon>Hymenobacteraceae</taxon>
        <taxon>Rufibacter</taxon>
    </lineage>
</organism>
<dbReference type="PANTHER" id="PTHR30383:SF5">
    <property type="entry name" value="SGNH HYDROLASE-TYPE ESTERASE DOMAIN-CONTAINING PROTEIN"/>
    <property type="match status" value="1"/>
</dbReference>
<protein>
    <submittedName>
        <fullName evidence="3">Lysophospholipase L1-like esterase</fullName>
    </submittedName>
</protein>
<dbReference type="GO" id="GO:0004622">
    <property type="term" value="F:phosphatidylcholine lysophospholipase activity"/>
    <property type="evidence" value="ECO:0007669"/>
    <property type="project" value="TreeGrafter"/>
</dbReference>
<feature type="domain" description="SGNH hydrolase-type esterase" evidence="2">
    <location>
        <begin position="42"/>
        <end position="219"/>
    </location>
</feature>
<feature type="signal peptide" evidence="1">
    <location>
        <begin position="1"/>
        <end position="17"/>
    </location>
</feature>
<reference evidence="3 4" key="1">
    <citation type="submission" date="2020-08" db="EMBL/GenBank/DDBJ databases">
        <title>Genomic Encyclopedia of Type Strains, Phase IV (KMG-IV): sequencing the most valuable type-strain genomes for metagenomic binning, comparative biology and taxonomic classification.</title>
        <authorList>
            <person name="Goeker M."/>
        </authorList>
    </citation>
    <scope>NUCLEOTIDE SEQUENCE [LARGE SCALE GENOMIC DNA]</scope>
    <source>
        <strain evidence="3 4">DSM 29854</strain>
    </source>
</reference>
<proteinExistence type="predicted"/>
<evidence type="ECO:0000259" key="2">
    <source>
        <dbReference type="Pfam" id="PF13472"/>
    </source>
</evidence>
<dbReference type="AlphaFoldDB" id="A0A839GGC3"/>
<dbReference type="Gene3D" id="3.40.50.1110">
    <property type="entry name" value="SGNH hydrolase"/>
    <property type="match status" value="1"/>
</dbReference>
<comment type="caution">
    <text evidence="3">The sequence shown here is derived from an EMBL/GenBank/DDBJ whole genome shotgun (WGS) entry which is preliminary data.</text>
</comment>
<dbReference type="PANTHER" id="PTHR30383">
    <property type="entry name" value="THIOESTERASE 1/PROTEASE 1/LYSOPHOSPHOLIPASE L1"/>
    <property type="match status" value="1"/>
</dbReference>
<gene>
    <name evidence="3" type="ORF">FHS90_001349</name>
</gene>
<evidence type="ECO:0000256" key="1">
    <source>
        <dbReference type="SAM" id="SignalP"/>
    </source>
</evidence>
<feature type="chain" id="PRO_5032921635" evidence="1">
    <location>
        <begin position="18"/>
        <end position="236"/>
    </location>
</feature>
<evidence type="ECO:0000313" key="3">
    <source>
        <dbReference type="EMBL" id="MBA9076643.1"/>
    </source>
</evidence>
<dbReference type="RefSeq" id="WP_082893467.1">
    <property type="nucleotide sequence ID" value="NZ_JACJIQ010000004.1"/>
</dbReference>
<dbReference type="InterPro" id="IPR036514">
    <property type="entry name" value="SGNH_hydro_sf"/>
</dbReference>
<dbReference type="PROSITE" id="PS51257">
    <property type="entry name" value="PROKAR_LIPOPROTEIN"/>
    <property type="match status" value="1"/>
</dbReference>
<dbReference type="Pfam" id="PF13472">
    <property type="entry name" value="Lipase_GDSL_2"/>
    <property type="match status" value="1"/>
</dbReference>
<evidence type="ECO:0000313" key="4">
    <source>
        <dbReference type="Proteomes" id="UP000563094"/>
    </source>
</evidence>
<dbReference type="SUPFAM" id="SSF52266">
    <property type="entry name" value="SGNH hydrolase"/>
    <property type="match status" value="1"/>
</dbReference>
<name>A0A839GGC3_9BACT</name>